<keyword evidence="4" id="KW-0520">NAD</keyword>
<feature type="signal peptide" evidence="6">
    <location>
        <begin position="1"/>
        <end position="20"/>
    </location>
</feature>
<protein>
    <recommendedName>
        <fullName evidence="7">UBC core domain-containing protein</fullName>
    </recommendedName>
</protein>
<dbReference type="PANTHER" id="PTHR21328">
    <property type="entry name" value="POLY ADP-RIBOSE POLYMERASE FAMILY, MEMBER PARP"/>
    <property type="match status" value="1"/>
</dbReference>
<dbReference type="Gene3D" id="3.10.110.10">
    <property type="entry name" value="Ubiquitin Conjugating Enzyme"/>
    <property type="match status" value="1"/>
</dbReference>
<feature type="region of interest" description="Disordered" evidence="5">
    <location>
        <begin position="1207"/>
        <end position="1237"/>
    </location>
</feature>
<keyword evidence="2" id="KW-0808">Transferase</keyword>
<dbReference type="PROSITE" id="PS50127">
    <property type="entry name" value="UBC_2"/>
    <property type="match status" value="1"/>
</dbReference>
<dbReference type="CDD" id="cd23802">
    <property type="entry name" value="UBCc_UBE2Q"/>
    <property type="match status" value="1"/>
</dbReference>
<dbReference type="InterPro" id="IPR012317">
    <property type="entry name" value="Poly(ADP-ribose)pol_cat_dom"/>
</dbReference>
<feature type="compositionally biased region" description="Polar residues" evidence="5">
    <location>
        <begin position="1207"/>
        <end position="1219"/>
    </location>
</feature>
<dbReference type="InterPro" id="IPR016135">
    <property type="entry name" value="UBQ-conjugating_enzyme/RWD"/>
</dbReference>
<evidence type="ECO:0000313" key="8">
    <source>
        <dbReference type="EMBL" id="PLB38650.1"/>
    </source>
</evidence>
<dbReference type="InterPro" id="IPR033643">
    <property type="entry name" value="SYLF_SH3YL1-like"/>
</dbReference>
<proteinExistence type="predicted"/>
<dbReference type="EMBL" id="KZ559134">
    <property type="protein sequence ID" value="PLB38650.1"/>
    <property type="molecule type" value="Genomic_DNA"/>
</dbReference>
<dbReference type="OrthoDB" id="109543at2759"/>
<evidence type="ECO:0000256" key="2">
    <source>
        <dbReference type="ARBA" id="ARBA00022679"/>
    </source>
</evidence>
<keyword evidence="6" id="KW-0732">Signal</keyword>
<keyword evidence="3" id="KW-0548">Nucleotidyltransferase</keyword>
<evidence type="ECO:0000256" key="6">
    <source>
        <dbReference type="SAM" id="SignalP"/>
    </source>
</evidence>
<keyword evidence="1" id="KW-0328">Glycosyltransferase</keyword>
<evidence type="ECO:0000256" key="1">
    <source>
        <dbReference type="ARBA" id="ARBA00022676"/>
    </source>
</evidence>
<dbReference type="GO" id="GO:0016779">
    <property type="term" value="F:nucleotidyltransferase activity"/>
    <property type="evidence" value="ECO:0007669"/>
    <property type="project" value="UniProtKB-KW"/>
</dbReference>
<dbReference type="Proteomes" id="UP000234585">
    <property type="component" value="Unassembled WGS sequence"/>
</dbReference>
<name>A0A2I2FDE7_ASPCN</name>
<accession>A0A2I2FDE7</accession>
<dbReference type="InterPro" id="IPR000608">
    <property type="entry name" value="UBC"/>
</dbReference>
<dbReference type="FunFam" id="3.10.110.10:FF:000107">
    <property type="entry name" value="Ubiquitin conjugating enzyme, putative"/>
    <property type="match status" value="1"/>
</dbReference>
<sequence length="1476" mass="162332">MHFLSASLVLLATAARFGLAEPVPLPLALPAEDETAHNLTARSDGWAYFCDDANCNTNCQKRGYSLNNPGCFEVPEGRHSMYAHKSHSTFHYALIHSPSAKCPCESKKACRILESFINPSITGSPGTEIPRKVLQNAKGLVIFTATRAGFMGSVRFGSGVMIARLDNGSWSAPSAIATAGVGFGGLFGVELTDLVFILNDARAVRTFSQMGSLTIGGNISVATGPVGRSAEFSTGASLKGCASMFTYCKTKGLLGGATVEAGMILERRAANRKLYNCNITADKILQGGIRPPPEVQPLMDVLYSDVFYTDPQNKPPRDPHMPLYGSIEAPGAPSFPSSEQQDRGLSPQSPQSPLSNQQLQSPAASELHALMGSMQSKMGKPSFRADLLKASVPGLFPHLTNVGKGQDDSSIYFTYTAPSEKYGFDIEVTVIDIEEYPRSHTYFACVVGDAAPYAVLEAILDRQPSYNGREVSDFLVFISQCIEHAILVSKMGNDHAPPGSQILIDEDDSEDGVYETDSEGGDIITTKVERGSVRKALRLELRAAKAAGFKVGCLGDVEGAVIISIACRVSKLGISPEALHAWNVLASEYLVLLIRYPEGYMGFEKMMCSSAGGLGQVQFHIGLCEFYKPSLQVAQEAFLGHEIGQDSNCKQRKQNVGRLLKPFVAGKSMKDLLNSRLVDMIKFRLEYGYTWTGVEKFVDDRQGKNQKLSKKSYFAADGWDGSASPLLCGDQCSGKPKVSQISLILVAMQYTLRRFVKCPEFCLTCYSRVNAGFEAIKPFVCSKELCMFQYIHFDMGPSIEWEILAQPYVVDLLISFCYLRAAAGKLSDFPTGLGLKVPKEKPTHYNIAASPNGILDLTHQRLTTDNKIGVKPGDCLALDQHNKSTRTMHRSHCCVISVDDTGFTISEPVYEDTHSGKAGLKLSTKVRYEPYDCDLDSLVKNKKLEAIRALINTIPDVNSMKSFICSRGGSERPLSDWKEAISPPALYVLKWIVASNLSCIMLDEDTEHQVSGVDKYLQFRLAQGSPDKEKRFVRAVKDNTVTSNLSHPTLFAWHGSPVENWHSILREGLRFDGIRHGRAYGNGVYMAQKFETSQSYCTHEVAIPTVLEDKTGTSWCNSALGIQMAVSLNEVVNSPKAFVHCSKFCYVVSQLDWIQTRYLFVRVSTSPRNETNRQPPAITYIQDPLYTAIGPTGEAICVPISVTSTRRNTNVSSKRSPSNKIDKSQKRKRQAIIDDGHDSVTTLDEDRSILASDSEDEAAKRKKMLDDSLTKTDFRPGTLKESSLSLMAAPKYATSTANRALQQRLQATLKSQDQEPLHLRGWYIDPILIDNVYQWIAELHSFDPSLPLAKDMKAQRVTSIVLEIRFPPQFPMSPPFVRVVRPRFVMWSAGGGGHVTAGGAMCLELLTGSGWLAGSSIESILIQVRMALTNLDPVPARLDMRLANVDYTVQEAVTAYKRVCLAHGWKIPDDLDKVQW</sequence>
<evidence type="ECO:0000259" key="7">
    <source>
        <dbReference type="PROSITE" id="PS50127"/>
    </source>
</evidence>
<dbReference type="CDD" id="cd11525">
    <property type="entry name" value="SYLF_SH3YL1_like"/>
    <property type="match status" value="1"/>
</dbReference>
<organism evidence="8 9">
    <name type="scientific">Aspergillus candidus</name>
    <dbReference type="NCBI Taxonomy" id="41067"/>
    <lineage>
        <taxon>Eukaryota</taxon>
        <taxon>Fungi</taxon>
        <taxon>Dikarya</taxon>
        <taxon>Ascomycota</taxon>
        <taxon>Pezizomycotina</taxon>
        <taxon>Eurotiomycetes</taxon>
        <taxon>Eurotiomycetidae</taxon>
        <taxon>Eurotiales</taxon>
        <taxon>Aspergillaceae</taxon>
        <taxon>Aspergillus</taxon>
        <taxon>Aspergillus subgen. Circumdati</taxon>
    </lineage>
</organism>
<dbReference type="SUPFAM" id="SSF56399">
    <property type="entry name" value="ADP-ribosylation"/>
    <property type="match status" value="1"/>
</dbReference>
<feature type="chain" id="PRO_5014147597" description="UBC core domain-containing protein" evidence="6">
    <location>
        <begin position="21"/>
        <end position="1476"/>
    </location>
</feature>
<dbReference type="InterPro" id="IPR007461">
    <property type="entry name" value="Ysc84_actin-binding"/>
</dbReference>
<reference evidence="8 9" key="1">
    <citation type="submission" date="2017-12" db="EMBL/GenBank/DDBJ databases">
        <authorList>
            <consortium name="DOE Joint Genome Institute"/>
            <person name="Haridas S."/>
            <person name="Kjaerbolling I."/>
            <person name="Vesth T.C."/>
            <person name="Frisvad J.C."/>
            <person name="Nybo J.L."/>
            <person name="Theobald S."/>
            <person name="Kuo A."/>
            <person name="Bowyer P."/>
            <person name="Matsuda Y."/>
            <person name="Mondo S."/>
            <person name="Lyhne E.K."/>
            <person name="Kogle M.E."/>
            <person name="Clum A."/>
            <person name="Lipzen A."/>
            <person name="Salamov A."/>
            <person name="Ngan C.Y."/>
            <person name="Daum C."/>
            <person name="Chiniquy J."/>
            <person name="Barry K."/>
            <person name="LaButti K."/>
            <person name="Simmons B.A."/>
            <person name="Magnuson J.K."/>
            <person name="Mortensen U.H."/>
            <person name="Larsen T.O."/>
            <person name="Grigoriev I.V."/>
            <person name="Baker S.E."/>
            <person name="Andersen M.R."/>
            <person name="Nordberg H.P."/>
            <person name="Cantor M.N."/>
            <person name="Hua S.X."/>
        </authorList>
    </citation>
    <scope>NUCLEOTIDE SEQUENCE [LARGE SCALE GENOMIC DNA]</scope>
    <source>
        <strain evidence="8 9">CBS 102.13</strain>
    </source>
</reference>
<dbReference type="STRING" id="41067.A0A2I2FDE7"/>
<dbReference type="Pfam" id="PF00644">
    <property type="entry name" value="PARP"/>
    <property type="match status" value="1"/>
</dbReference>
<feature type="domain" description="UBC core" evidence="7">
    <location>
        <begin position="1300"/>
        <end position="1466"/>
    </location>
</feature>
<keyword evidence="9" id="KW-1185">Reference proteome</keyword>
<dbReference type="RefSeq" id="XP_024672662.1">
    <property type="nucleotide sequence ID" value="XM_024816346.1"/>
</dbReference>
<gene>
    <name evidence="8" type="ORF">BDW47DRAFT_125181</name>
</gene>
<dbReference type="InterPro" id="IPR051838">
    <property type="entry name" value="ARTD_PARP"/>
</dbReference>
<evidence type="ECO:0000256" key="3">
    <source>
        <dbReference type="ARBA" id="ARBA00022695"/>
    </source>
</evidence>
<evidence type="ECO:0000256" key="4">
    <source>
        <dbReference type="ARBA" id="ARBA00023027"/>
    </source>
</evidence>
<feature type="region of interest" description="Disordered" evidence="5">
    <location>
        <begin position="309"/>
        <end position="363"/>
    </location>
</feature>
<evidence type="ECO:0000256" key="5">
    <source>
        <dbReference type="SAM" id="MobiDB-lite"/>
    </source>
</evidence>
<evidence type="ECO:0000313" key="9">
    <source>
        <dbReference type="Proteomes" id="UP000234585"/>
    </source>
</evidence>
<dbReference type="Pfam" id="PF04366">
    <property type="entry name" value="Ysc84"/>
    <property type="match status" value="1"/>
</dbReference>
<feature type="compositionally biased region" description="Low complexity" evidence="5">
    <location>
        <begin position="345"/>
        <end position="362"/>
    </location>
</feature>
<dbReference type="SUPFAM" id="SSF54495">
    <property type="entry name" value="UBC-like"/>
    <property type="match status" value="1"/>
</dbReference>
<dbReference type="GO" id="GO:0003950">
    <property type="term" value="F:NAD+ poly-ADP-ribosyltransferase activity"/>
    <property type="evidence" value="ECO:0007669"/>
    <property type="project" value="InterPro"/>
</dbReference>
<dbReference type="GeneID" id="36523506"/>
<dbReference type="Gene3D" id="3.90.228.10">
    <property type="match status" value="1"/>
</dbReference>